<dbReference type="Gene3D" id="3.90.550.10">
    <property type="entry name" value="Spore Coat Polysaccharide Biosynthesis Protein SpsA, Chain A"/>
    <property type="match status" value="1"/>
</dbReference>
<dbReference type="RefSeq" id="WP_213041151.1">
    <property type="nucleotide sequence ID" value="NZ_CAJNBJ010000001.1"/>
</dbReference>
<proteinExistence type="inferred from homology"/>
<evidence type="ECO:0000313" key="8">
    <source>
        <dbReference type="Proteomes" id="UP000675880"/>
    </source>
</evidence>
<dbReference type="PANTHER" id="PTHR48090:SF10">
    <property type="entry name" value="GLUCOSYL-3-PHOSPHOGLYCERATE SYNTHASE"/>
    <property type="match status" value="1"/>
</dbReference>
<evidence type="ECO:0000256" key="2">
    <source>
        <dbReference type="ARBA" id="ARBA00006739"/>
    </source>
</evidence>
<dbReference type="EMBL" id="CAJNBJ010000001">
    <property type="protein sequence ID" value="CAE6714941.1"/>
    <property type="molecule type" value="Genomic_DNA"/>
</dbReference>
<dbReference type="InterPro" id="IPR029044">
    <property type="entry name" value="Nucleotide-diphossugar_trans"/>
</dbReference>
<reference evidence="7 8" key="1">
    <citation type="submission" date="2021-02" db="EMBL/GenBank/DDBJ databases">
        <authorList>
            <person name="Han P."/>
        </authorList>
    </citation>
    <scope>NUCLEOTIDE SEQUENCE [LARGE SCALE GENOMIC DNA]</scope>
    <source>
        <strain evidence="7">Candidatus Nitrospira sp. ZN2</strain>
    </source>
</reference>
<sequence>MTPGSNLPDTAHTTPLTPETEAQVDQFAQTDILVGIPSFNNVETIGHVVKAVSAGLAKYFPDARAVLVNSDGGSTDGTQEVVAQAVVDLKTLFIGDQQSSLHKIITPYHGIPGKGSAFRTIFEIARRLKAKACAVVDSDLRSITPEWIELLVSPVFEQGFDYVAPYYLRHKYDGTITNSIVYPLTRTLYGHRIRQPIGGDFGFSGQLAQHYLDKHVWESEVAKFGIDIWMTTEAIASGARVCQSFLGAKIHNPKDPAADLSAMLVQVLGAVFALMEDHYAVWGKTDGSNAVPLFGFQYEVGVEPVNVNVDRMISTFRQGLSDLGTIWDQILAPGTRQSLRPLGTCALQDFRIADSLWARVVYDAAVAYRNRVLPRDHVLKAFTPLYLGRTASFVLDTQGLTSSEAEGRIEALCQAFEKDKSYLVARWNEPHTS</sequence>
<evidence type="ECO:0000256" key="4">
    <source>
        <dbReference type="ARBA" id="ARBA00022679"/>
    </source>
</evidence>
<comment type="similarity">
    <text evidence="2">Belongs to the glycosyltransferase 2 family.</text>
</comment>
<protein>
    <submittedName>
        <fullName evidence="7">Glycosyl transferase family 2</fullName>
    </submittedName>
</protein>
<dbReference type="InterPro" id="IPR001173">
    <property type="entry name" value="Glyco_trans_2-like"/>
</dbReference>
<evidence type="ECO:0000256" key="1">
    <source>
        <dbReference type="ARBA" id="ARBA00001946"/>
    </source>
</evidence>
<dbReference type="GO" id="GO:0016740">
    <property type="term" value="F:transferase activity"/>
    <property type="evidence" value="ECO:0007669"/>
    <property type="project" value="UniProtKB-KW"/>
</dbReference>
<evidence type="ECO:0000256" key="5">
    <source>
        <dbReference type="ARBA" id="ARBA00022842"/>
    </source>
</evidence>
<gene>
    <name evidence="7" type="ORF">NSPZN2_11402</name>
</gene>
<dbReference type="Proteomes" id="UP000675880">
    <property type="component" value="Unassembled WGS sequence"/>
</dbReference>
<evidence type="ECO:0000259" key="6">
    <source>
        <dbReference type="Pfam" id="PF00535"/>
    </source>
</evidence>
<evidence type="ECO:0000313" key="7">
    <source>
        <dbReference type="EMBL" id="CAE6714941.1"/>
    </source>
</evidence>
<comment type="caution">
    <text evidence="7">The sequence shown here is derived from an EMBL/GenBank/DDBJ whole genome shotgun (WGS) entry which is preliminary data.</text>
</comment>
<keyword evidence="3" id="KW-0328">Glycosyltransferase</keyword>
<keyword evidence="5" id="KW-0460">Magnesium</keyword>
<dbReference type="Pfam" id="PF00535">
    <property type="entry name" value="Glycos_transf_2"/>
    <property type="match status" value="1"/>
</dbReference>
<evidence type="ECO:0000256" key="3">
    <source>
        <dbReference type="ARBA" id="ARBA00022676"/>
    </source>
</evidence>
<dbReference type="PANTHER" id="PTHR48090">
    <property type="entry name" value="UNDECAPRENYL-PHOSPHATE 4-DEOXY-4-FORMAMIDO-L-ARABINOSE TRANSFERASE-RELATED"/>
    <property type="match status" value="1"/>
</dbReference>
<name>A0ABM8QTQ8_9BACT</name>
<dbReference type="SUPFAM" id="SSF53448">
    <property type="entry name" value="Nucleotide-diphospho-sugar transferases"/>
    <property type="match status" value="1"/>
</dbReference>
<keyword evidence="8" id="KW-1185">Reference proteome</keyword>
<organism evidence="7 8">
    <name type="scientific">Nitrospira defluvii</name>
    <dbReference type="NCBI Taxonomy" id="330214"/>
    <lineage>
        <taxon>Bacteria</taxon>
        <taxon>Pseudomonadati</taxon>
        <taxon>Nitrospirota</taxon>
        <taxon>Nitrospiria</taxon>
        <taxon>Nitrospirales</taxon>
        <taxon>Nitrospiraceae</taxon>
        <taxon>Nitrospira</taxon>
    </lineage>
</organism>
<dbReference type="InterPro" id="IPR050256">
    <property type="entry name" value="Glycosyltransferase_2"/>
</dbReference>
<comment type="cofactor">
    <cofactor evidence="1">
        <name>Mg(2+)</name>
        <dbReference type="ChEBI" id="CHEBI:18420"/>
    </cofactor>
</comment>
<feature type="domain" description="Glycosyltransferase 2-like" evidence="6">
    <location>
        <begin position="34"/>
        <end position="178"/>
    </location>
</feature>
<accession>A0ABM8QTQ8</accession>
<keyword evidence="4 7" id="KW-0808">Transferase</keyword>